<accession>A0A369QKL8</accession>
<dbReference type="Proteomes" id="UP000253919">
    <property type="component" value="Unassembled WGS sequence"/>
</dbReference>
<dbReference type="EMBL" id="QASA01000001">
    <property type="protein sequence ID" value="RDC63797.1"/>
    <property type="molecule type" value="Genomic_DNA"/>
</dbReference>
<gene>
    <name evidence="1" type="ORF">AHMF7616_02406</name>
</gene>
<dbReference type="RefSeq" id="WP_115373040.1">
    <property type="nucleotide sequence ID" value="NZ_QASA01000001.1"/>
</dbReference>
<comment type="caution">
    <text evidence="1">The sequence shown here is derived from an EMBL/GenBank/DDBJ whole genome shotgun (WGS) entry which is preliminary data.</text>
</comment>
<reference evidence="1 2" key="1">
    <citation type="submission" date="2018-04" db="EMBL/GenBank/DDBJ databases">
        <title>Adhaeribacter sp. HMF7616 genome sequencing and assembly.</title>
        <authorList>
            <person name="Kang H."/>
            <person name="Kang J."/>
            <person name="Cha I."/>
            <person name="Kim H."/>
            <person name="Joh K."/>
        </authorList>
    </citation>
    <scope>NUCLEOTIDE SEQUENCE [LARGE SCALE GENOMIC DNA]</scope>
    <source>
        <strain evidence="1 2">HMF7616</strain>
    </source>
</reference>
<evidence type="ECO:0000313" key="1">
    <source>
        <dbReference type="EMBL" id="RDC63797.1"/>
    </source>
</evidence>
<proteinExistence type="predicted"/>
<protein>
    <recommendedName>
        <fullName evidence="3">WG repeat-containing protein</fullName>
    </recommendedName>
</protein>
<dbReference type="AlphaFoldDB" id="A0A369QKL8"/>
<evidence type="ECO:0000313" key="2">
    <source>
        <dbReference type="Proteomes" id="UP000253919"/>
    </source>
</evidence>
<keyword evidence="2" id="KW-1185">Reference proteome</keyword>
<organism evidence="1 2">
    <name type="scientific">Adhaeribacter pallidiroseus</name>
    <dbReference type="NCBI Taxonomy" id="2072847"/>
    <lineage>
        <taxon>Bacteria</taxon>
        <taxon>Pseudomonadati</taxon>
        <taxon>Bacteroidota</taxon>
        <taxon>Cytophagia</taxon>
        <taxon>Cytophagales</taxon>
        <taxon>Hymenobacteraceae</taxon>
        <taxon>Adhaeribacter</taxon>
    </lineage>
</organism>
<evidence type="ECO:0008006" key="3">
    <source>
        <dbReference type="Google" id="ProtNLM"/>
    </source>
</evidence>
<name>A0A369QKL8_9BACT</name>
<sequence length="206" mass="23609">MKILLLFIASFFFLKSDKQEYIVDKEVVLKPGFYRDFQEFKTNSPSVAFNNSPLTTVTKGYGFLNATGEVVYYRVSMEKSLARKIGNVYGFCDGKSIYLNPEISVFRPNMKFSKLDYLGRYCYFEDLMYKSVPTGNGMASNTYLAEKALDINTGEITILSKKTLKEIIAKDAALLEDFTNETKKNKVLKDYLISYSDKHINEISRL</sequence>
<dbReference type="OrthoDB" id="663116at2"/>